<keyword evidence="1" id="KW-0732">Signal</keyword>
<dbReference type="RefSeq" id="WP_309862544.1">
    <property type="nucleotide sequence ID" value="NZ_JAVDQG010000002.1"/>
</dbReference>
<reference evidence="3 4" key="1">
    <citation type="submission" date="2023-07" db="EMBL/GenBank/DDBJ databases">
        <title>Genomic Encyclopedia of Type Strains, Phase IV (KMG-IV): sequencing the most valuable type-strain genomes for metagenomic binning, comparative biology and taxonomic classification.</title>
        <authorList>
            <person name="Goeker M."/>
        </authorList>
    </citation>
    <scope>NUCLEOTIDE SEQUENCE [LARGE SCALE GENOMIC DNA]</scope>
    <source>
        <strain evidence="3 4">DSM 45903</strain>
    </source>
</reference>
<organism evidence="3 4">
    <name type="scientific">Desmospora profundinema</name>
    <dbReference type="NCBI Taxonomy" id="1571184"/>
    <lineage>
        <taxon>Bacteria</taxon>
        <taxon>Bacillati</taxon>
        <taxon>Bacillota</taxon>
        <taxon>Bacilli</taxon>
        <taxon>Bacillales</taxon>
        <taxon>Thermoactinomycetaceae</taxon>
        <taxon>Desmospora</taxon>
    </lineage>
</organism>
<name>A0ABU1IK67_9BACL</name>
<sequence length="228" mass="25526">MKKGWIMLLMVVLGVMPLATVEAGDSGNEAFRDVGVSEPRLEMRVSGKAKLPDGMFEYRVSDGYDYLVRGRTRVGNGSSEWKPFVQWISVAKEQVNPHRTLTLELVPMDHEETDSLVVDLKKGEKSGSNPWFRDIRVSEPVIHYEVTGEARVSEGTVHYTVEDGHDILAEGSVTASAGTPEWGSFTEDIRIPQNRLPANGTLILVLFEKDDDGSHKNSHYLPIDRFPW</sequence>
<proteinExistence type="predicted"/>
<accession>A0ABU1IK67</accession>
<feature type="domain" description="Bacterial spore germination immunoglobulin-like" evidence="2">
    <location>
        <begin position="144"/>
        <end position="208"/>
    </location>
</feature>
<feature type="chain" id="PRO_5045488574" description="Bacterial spore germination immunoglobulin-like domain-containing protein" evidence="1">
    <location>
        <begin position="24"/>
        <end position="228"/>
    </location>
</feature>
<evidence type="ECO:0000259" key="2">
    <source>
        <dbReference type="Pfam" id="PF10648"/>
    </source>
</evidence>
<evidence type="ECO:0000313" key="4">
    <source>
        <dbReference type="Proteomes" id="UP001185012"/>
    </source>
</evidence>
<keyword evidence="4" id="KW-1185">Reference proteome</keyword>
<feature type="signal peptide" evidence="1">
    <location>
        <begin position="1"/>
        <end position="23"/>
    </location>
</feature>
<dbReference type="EMBL" id="JAVDQG010000002">
    <property type="protein sequence ID" value="MDR6224778.1"/>
    <property type="molecule type" value="Genomic_DNA"/>
</dbReference>
<dbReference type="InterPro" id="IPR018911">
    <property type="entry name" value="Gmad2_Ig-like_dom"/>
</dbReference>
<gene>
    <name evidence="3" type="ORF">JOE21_000769</name>
</gene>
<dbReference type="Proteomes" id="UP001185012">
    <property type="component" value="Unassembled WGS sequence"/>
</dbReference>
<dbReference type="Pfam" id="PF10648">
    <property type="entry name" value="Gmad2"/>
    <property type="match status" value="1"/>
</dbReference>
<evidence type="ECO:0000313" key="3">
    <source>
        <dbReference type="EMBL" id="MDR6224778.1"/>
    </source>
</evidence>
<evidence type="ECO:0000256" key="1">
    <source>
        <dbReference type="SAM" id="SignalP"/>
    </source>
</evidence>
<protein>
    <recommendedName>
        <fullName evidence="2">Bacterial spore germination immunoglobulin-like domain-containing protein</fullName>
    </recommendedName>
</protein>
<comment type="caution">
    <text evidence="3">The sequence shown here is derived from an EMBL/GenBank/DDBJ whole genome shotgun (WGS) entry which is preliminary data.</text>
</comment>